<keyword evidence="2" id="KW-1185">Reference proteome</keyword>
<dbReference type="GeneID" id="5130533"/>
<dbReference type="RefSeq" id="YP_239477.1">
    <property type="nucleotide sequence ID" value="NC_007046.1"/>
</dbReference>
<accession>Q4ZE49</accession>
<proteinExistence type="predicted"/>
<evidence type="ECO:0000313" key="2">
    <source>
        <dbReference type="Proteomes" id="UP000000923"/>
    </source>
</evidence>
<dbReference type="KEGG" id="vg:5130533"/>
<protein>
    <submittedName>
        <fullName evidence="1">ORF046</fullName>
    </submittedName>
</protein>
<sequence length="36" mass="4440">MVHYSLRLKTNHRQILLQQHQCDQYHMLLLVSMVVY</sequence>
<evidence type="ECO:0000313" key="1">
    <source>
        <dbReference type="EMBL" id="AAX90675.1"/>
    </source>
</evidence>
<dbReference type="Proteomes" id="UP000000923">
    <property type="component" value="Segment"/>
</dbReference>
<organism evidence="1 2">
    <name type="scientific">Staphylococcus phage 66</name>
    <dbReference type="NCBI Taxonomy" id="320832"/>
    <lineage>
        <taxon>Viruses</taxon>
        <taxon>Duplodnaviria</taxon>
        <taxon>Heunggongvirae</taxon>
        <taxon>Uroviricota</taxon>
        <taxon>Caudoviricetes</taxon>
        <taxon>Rountreeviridae</taxon>
        <taxon>Rakietenvirinae</taxon>
        <taxon>Rosenblumvirus</taxon>
        <taxon>Rosenblumvirus rv66</taxon>
    </lineage>
</organism>
<dbReference type="EMBL" id="AY954949">
    <property type="protein sequence ID" value="AAX90675.1"/>
    <property type="molecule type" value="Genomic_DNA"/>
</dbReference>
<reference evidence="1 2" key="1">
    <citation type="journal article" date="2005" name="Proc. Natl. Acad. Sci. U.S.A.">
        <title>The complete genomes and proteomes of 27 Staphylococcus aureus bacteriophages.</title>
        <authorList>
            <person name="Kwan T."/>
            <person name="Liu J."/>
            <person name="Dubow M."/>
            <person name="Gros P."/>
            <person name="Pelletier J."/>
        </authorList>
    </citation>
    <scope>NUCLEOTIDE SEQUENCE</scope>
</reference>
<name>Q4ZE49_9CAUD</name>